<protein>
    <recommendedName>
        <fullName evidence="5">Sec-independent protein translocase protein TatC</fullName>
    </recommendedName>
</protein>
<evidence type="ECO:0000313" key="6">
    <source>
        <dbReference type="EMBL" id="VDS06234.1"/>
    </source>
</evidence>
<accession>A0A3S4CEI0</accession>
<evidence type="ECO:0000256" key="3">
    <source>
        <dbReference type="ARBA" id="ARBA00022989"/>
    </source>
</evidence>
<comment type="function">
    <text evidence="5">Part of the twin-arginine translocation (Tat) system that transports large folded proteins containing a characteristic twin-arginine motif in their signal peptide across membranes. Together with TatB, TatC is part of a receptor directly interacting with Tat signal peptides.</text>
</comment>
<dbReference type="AlphaFoldDB" id="A0A3S4CEI0"/>
<dbReference type="Pfam" id="PF00902">
    <property type="entry name" value="TatC"/>
    <property type="match status" value="1"/>
</dbReference>
<dbReference type="InterPro" id="IPR002033">
    <property type="entry name" value="TatC"/>
</dbReference>
<feature type="transmembrane region" description="Helical" evidence="5">
    <location>
        <begin position="94"/>
        <end position="115"/>
    </location>
</feature>
<feature type="transmembrane region" description="Helical" evidence="5">
    <location>
        <begin position="127"/>
        <end position="154"/>
    </location>
</feature>
<dbReference type="PROSITE" id="PS01218">
    <property type="entry name" value="TATC"/>
    <property type="match status" value="1"/>
</dbReference>
<feature type="transmembrane region" description="Helical" evidence="5">
    <location>
        <begin position="38"/>
        <end position="60"/>
    </location>
</feature>
<comment type="subcellular location">
    <subcellularLocation>
        <location evidence="5">Cell membrane</location>
        <topology evidence="5">Multi-pass membrane protein</topology>
    </subcellularLocation>
    <subcellularLocation>
        <location evidence="1">Membrane</location>
        <topology evidence="1">Multi-pass membrane protein</topology>
    </subcellularLocation>
</comment>
<keyword evidence="5" id="KW-0811">Translocation</keyword>
<comment type="subunit">
    <text evidence="5">The Tat system comprises two distinct complexes: a TatABC complex, containing multiple copies of TatA, TatB and TatC subunits, and a separate TatA complex, containing only TatA subunits. Substrates initially bind to the TatABC complex, which probably triggers association of the separate TatA complex to form the active translocon.</text>
</comment>
<keyword evidence="2 5" id="KW-0812">Transmembrane</keyword>
<dbReference type="GO" id="GO:0009977">
    <property type="term" value="F:proton motive force dependent protein transmembrane transporter activity"/>
    <property type="evidence" value="ECO:0007669"/>
    <property type="project" value="TreeGrafter"/>
</dbReference>
<dbReference type="PRINTS" id="PR01840">
    <property type="entry name" value="TATCFAMILY"/>
</dbReference>
<evidence type="ECO:0000256" key="1">
    <source>
        <dbReference type="ARBA" id="ARBA00004141"/>
    </source>
</evidence>
<feature type="transmembrane region" description="Helical" evidence="5">
    <location>
        <begin position="236"/>
        <end position="256"/>
    </location>
</feature>
<dbReference type="Proteomes" id="UP000268844">
    <property type="component" value="Unassembled WGS sequence"/>
</dbReference>
<keyword evidence="5" id="KW-0813">Transport</keyword>
<comment type="similarity">
    <text evidence="5">Belongs to the TatC family.</text>
</comment>
<dbReference type="GO" id="GO:0065002">
    <property type="term" value="P:intracellular protein transmembrane transport"/>
    <property type="evidence" value="ECO:0007669"/>
    <property type="project" value="TreeGrafter"/>
</dbReference>
<keyword evidence="4 5" id="KW-0472">Membrane</keyword>
<gene>
    <name evidence="5 6" type="primary">tatC</name>
    <name evidence="6" type="ORF">DEVEQU_03390</name>
</gene>
<feature type="transmembrane region" description="Helical" evidence="5">
    <location>
        <begin position="174"/>
        <end position="201"/>
    </location>
</feature>
<proteinExistence type="inferred from homology"/>
<evidence type="ECO:0000256" key="5">
    <source>
        <dbReference type="HAMAP-Rule" id="MF_00902"/>
    </source>
</evidence>
<keyword evidence="7" id="KW-1185">Reference proteome</keyword>
<name>A0A3S4CEI0_9HYPH</name>
<evidence type="ECO:0000256" key="2">
    <source>
        <dbReference type="ARBA" id="ARBA00022692"/>
    </source>
</evidence>
<dbReference type="NCBIfam" id="TIGR00945">
    <property type="entry name" value="tatC"/>
    <property type="match status" value="1"/>
</dbReference>
<keyword evidence="5" id="KW-1003">Cell membrane</keyword>
<dbReference type="InterPro" id="IPR019820">
    <property type="entry name" value="Sec-indep_translocase_CS"/>
</dbReference>
<organism evidence="6 7">
    <name type="scientific">Devosia equisanguinis</name>
    <dbReference type="NCBI Taxonomy" id="2490941"/>
    <lineage>
        <taxon>Bacteria</taxon>
        <taxon>Pseudomonadati</taxon>
        <taxon>Pseudomonadota</taxon>
        <taxon>Alphaproteobacteria</taxon>
        <taxon>Hyphomicrobiales</taxon>
        <taxon>Devosiaceae</taxon>
        <taxon>Devosia</taxon>
    </lineage>
</organism>
<dbReference type="OrthoDB" id="9777044at2"/>
<dbReference type="HAMAP" id="MF_00902">
    <property type="entry name" value="TatC"/>
    <property type="match status" value="1"/>
</dbReference>
<dbReference type="EMBL" id="UZWD01000040">
    <property type="protein sequence ID" value="VDS06234.1"/>
    <property type="molecule type" value="Genomic_DNA"/>
</dbReference>
<dbReference type="RefSeq" id="WP_126151758.1">
    <property type="nucleotide sequence ID" value="NZ_JBHTMH010000001.1"/>
</dbReference>
<keyword evidence="3 5" id="KW-1133">Transmembrane helix</keyword>
<dbReference type="GO" id="GO:0043953">
    <property type="term" value="P:protein transport by the Tat complex"/>
    <property type="evidence" value="ECO:0007669"/>
    <property type="project" value="UniProtKB-UniRule"/>
</dbReference>
<dbReference type="PANTHER" id="PTHR30371">
    <property type="entry name" value="SEC-INDEPENDENT PROTEIN TRANSLOCASE PROTEIN TATC"/>
    <property type="match status" value="1"/>
</dbReference>
<dbReference type="GO" id="GO:0033281">
    <property type="term" value="C:TAT protein transport complex"/>
    <property type="evidence" value="ECO:0007669"/>
    <property type="project" value="UniProtKB-UniRule"/>
</dbReference>
<sequence>MADITPKLEDKSKIDSEDELAGSEAPLLEHLIELRKRLINSAIAIVVLMVICFLLAGNIFDILLNPYRSIYANPGDMELIYTAPQEFFFTQLNLAFFGAIFLGFPYIATQIYGFVAPGLYKHERKALVPYLIATPIFFLLGAAMVYFVVLPMALNFFAGMQTDEIKLLAKVSEYLGLAMTLILAFGICFQLPVVLTLLAQIDLVNVDQLKKGRRYAIVGILIVAAFITPPDPISQIGLALPMYGLYELSIISVRWVQRRREKALAAEAAASGTSSE</sequence>
<evidence type="ECO:0000313" key="7">
    <source>
        <dbReference type="Proteomes" id="UP000268844"/>
    </source>
</evidence>
<evidence type="ECO:0000256" key="4">
    <source>
        <dbReference type="ARBA" id="ARBA00023136"/>
    </source>
</evidence>
<feature type="transmembrane region" description="Helical" evidence="5">
    <location>
        <begin position="213"/>
        <end position="230"/>
    </location>
</feature>
<keyword evidence="5" id="KW-0653">Protein transport</keyword>
<reference evidence="6 7" key="1">
    <citation type="submission" date="2018-12" db="EMBL/GenBank/DDBJ databases">
        <authorList>
            <person name="Criscuolo A."/>
        </authorList>
    </citation>
    <scope>NUCLEOTIDE SEQUENCE [LARGE SCALE GENOMIC DNA]</scope>
    <source>
        <strain evidence="6">ACIP1116281</strain>
    </source>
</reference>
<dbReference type="PANTHER" id="PTHR30371:SF0">
    <property type="entry name" value="SEC-INDEPENDENT PROTEIN TRANSLOCASE PROTEIN TATC, CHLOROPLASTIC-RELATED"/>
    <property type="match status" value="1"/>
</dbReference>